<comment type="caution">
    <text evidence="8">The sequence shown here is derived from an EMBL/GenBank/DDBJ whole genome shotgun (WGS) entry which is preliminary data.</text>
</comment>
<feature type="modified residue" description="N6-(pyridoxal phosphate)lysine" evidence="6">
    <location>
        <position position="268"/>
    </location>
</feature>
<dbReference type="Gene3D" id="3.90.1150.10">
    <property type="entry name" value="Aspartate Aminotransferase, domain 1"/>
    <property type="match status" value="1"/>
</dbReference>
<dbReference type="PROSITE" id="PS00392">
    <property type="entry name" value="DDC_GAD_HDC_YDC"/>
    <property type="match status" value="1"/>
</dbReference>
<dbReference type="SUPFAM" id="SSF53383">
    <property type="entry name" value="PLP-dependent transferases"/>
    <property type="match status" value="1"/>
</dbReference>
<evidence type="ECO:0000256" key="2">
    <source>
        <dbReference type="ARBA" id="ARBA00009533"/>
    </source>
</evidence>
<evidence type="ECO:0000313" key="9">
    <source>
        <dbReference type="Proteomes" id="UP000254134"/>
    </source>
</evidence>
<dbReference type="InterPro" id="IPR002129">
    <property type="entry name" value="PyrdxlP-dep_de-COase"/>
</dbReference>
<dbReference type="PANTHER" id="PTHR11999">
    <property type="entry name" value="GROUP II PYRIDOXAL-5-PHOSPHATE DECARBOXYLASE"/>
    <property type="match status" value="1"/>
</dbReference>
<evidence type="ECO:0000256" key="7">
    <source>
        <dbReference type="RuleBase" id="RU000382"/>
    </source>
</evidence>
<gene>
    <name evidence="8" type="ORF">Gocc_2155</name>
</gene>
<comment type="cofactor">
    <cofactor evidence="1 6 7">
        <name>pyridoxal 5'-phosphate</name>
        <dbReference type="ChEBI" id="CHEBI:597326"/>
    </cofactor>
</comment>
<dbReference type="InterPro" id="IPR010977">
    <property type="entry name" value="Aromatic_deC"/>
</dbReference>
<dbReference type="PANTHER" id="PTHR11999:SF70">
    <property type="entry name" value="MIP05841P"/>
    <property type="match status" value="1"/>
</dbReference>
<dbReference type="GO" id="GO:0005737">
    <property type="term" value="C:cytoplasm"/>
    <property type="evidence" value="ECO:0007669"/>
    <property type="project" value="TreeGrafter"/>
</dbReference>
<keyword evidence="4 6" id="KW-0663">Pyridoxal phosphate</keyword>
<keyword evidence="3" id="KW-0210">Decarboxylase</keyword>
<reference evidence="8 9" key="1">
    <citation type="submission" date="2018-07" db="EMBL/GenBank/DDBJ databases">
        <title>High-quality-draft genome sequence of Gaiella occulta.</title>
        <authorList>
            <person name="Severino R."/>
            <person name="Froufe H.J.C."/>
            <person name="Rainey F.A."/>
            <person name="Barroso C."/>
            <person name="Albuquerque L."/>
            <person name="Lobo-Da-Cunha A."/>
            <person name="Da Costa M.S."/>
            <person name="Egas C."/>
        </authorList>
    </citation>
    <scope>NUCLEOTIDE SEQUENCE [LARGE SCALE GENOMIC DNA]</scope>
    <source>
        <strain evidence="8 9">F2-233</strain>
    </source>
</reference>
<dbReference type="GO" id="GO:0006520">
    <property type="term" value="P:amino acid metabolic process"/>
    <property type="evidence" value="ECO:0007669"/>
    <property type="project" value="InterPro"/>
</dbReference>
<evidence type="ECO:0000256" key="6">
    <source>
        <dbReference type="PIRSR" id="PIRSR602129-50"/>
    </source>
</evidence>
<evidence type="ECO:0000313" key="8">
    <source>
        <dbReference type="EMBL" id="RDI74058.1"/>
    </source>
</evidence>
<dbReference type="GO" id="GO:0004058">
    <property type="term" value="F:aromatic-L-amino-acid decarboxylase activity"/>
    <property type="evidence" value="ECO:0007669"/>
    <property type="project" value="UniProtKB-ARBA"/>
</dbReference>
<protein>
    <submittedName>
        <fullName evidence="8">Glutamate decarboxylase-related protein</fullName>
    </submittedName>
</protein>
<keyword evidence="9" id="KW-1185">Reference proteome</keyword>
<accession>A0A7M2YX61</accession>
<dbReference type="InterPro" id="IPR015422">
    <property type="entry name" value="PyrdxlP-dep_Trfase_small"/>
</dbReference>
<evidence type="ECO:0000256" key="3">
    <source>
        <dbReference type="ARBA" id="ARBA00022793"/>
    </source>
</evidence>
<dbReference type="Gene3D" id="3.40.640.10">
    <property type="entry name" value="Type I PLP-dependent aspartate aminotransferase-like (Major domain)"/>
    <property type="match status" value="1"/>
</dbReference>
<dbReference type="GO" id="GO:0030170">
    <property type="term" value="F:pyridoxal phosphate binding"/>
    <property type="evidence" value="ECO:0007669"/>
    <property type="project" value="InterPro"/>
</dbReference>
<reference evidence="9" key="2">
    <citation type="journal article" date="2019" name="MicrobiologyOpen">
        <title>High-quality draft genome sequence of Gaiella occulta isolated from a 150 meter deep mineral water borehole and comparison with the genome sequences of other deep-branching lineages of the phylum Actinobacteria.</title>
        <authorList>
            <person name="Severino R."/>
            <person name="Froufe H.J.C."/>
            <person name="Barroso C."/>
            <person name="Albuquerque L."/>
            <person name="Lobo-da-Cunha A."/>
            <person name="da Costa M.S."/>
            <person name="Egas C."/>
        </authorList>
    </citation>
    <scope>NUCLEOTIDE SEQUENCE [LARGE SCALE GENOMIC DNA]</scope>
    <source>
        <strain evidence="9">F2-233</strain>
    </source>
</reference>
<dbReference type="Gene3D" id="1.20.1340.10">
    <property type="entry name" value="dopa decarboxylase, N-terminal domain"/>
    <property type="match status" value="1"/>
</dbReference>
<dbReference type="Pfam" id="PF00282">
    <property type="entry name" value="Pyridoxal_deC"/>
    <property type="match status" value="1"/>
</dbReference>
<evidence type="ECO:0000256" key="1">
    <source>
        <dbReference type="ARBA" id="ARBA00001933"/>
    </source>
</evidence>
<sequence length="435" mass="47947">MSSFRDDGAAALEWVASYLERVREYPVLSTVEPGRIRAALPPAAPEAPEPFAALLRDLDEVLMPGITHWQSPRYFAYFATTGGEPGILAELLIAGLNQVGILWRASPALQELEEVTLDWLRQLLGLPDPLHGHIEDTASSGLVTALAAARAARPERRVVVCSEHTHSSTTKAARLLELELRTVPADGTHAMRPDLVDLSNACALVATVGTTSSAAVDPVSLLADMTAAEGVWLHVDAAYAGAAAVCPELRHHFAGWERADSIGVNPHKWLFTPMDCSAFFSRRPDDLRRAFSLVPEYLRVSEDVVSLSEYASPLGRRFRALKLWATLRCYGREGLQAILREHVRLAALFESWVRAEPGWTVCAPRHFSLVCFRRDGGDEENEALLRRVNDSGEVFLSHTRLDGHYVLRLAIGNARTAEEDVRLAWDVLRREAAAL</sequence>
<dbReference type="PRINTS" id="PR00800">
    <property type="entry name" value="YHDCRBOXLASE"/>
</dbReference>
<dbReference type="Proteomes" id="UP000254134">
    <property type="component" value="Unassembled WGS sequence"/>
</dbReference>
<dbReference type="InterPro" id="IPR015424">
    <property type="entry name" value="PyrdxlP-dep_Trfase"/>
</dbReference>
<dbReference type="GO" id="GO:0019752">
    <property type="term" value="P:carboxylic acid metabolic process"/>
    <property type="evidence" value="ECO:0007669"/>
    <property type="project" value="InterPro"/>
</dbReference>
<dbReference type="InterPro" id="IPR015421">
    <property type="entry name" value="PyrdxlP-dep_Trfase_major"/>
</dbReference>
<proteinExistence type="inferred from homology"/>
<evidence type="ECO:0000256" key="5">
    <source>
        <dbReference type="ARBA" id="ARBA00023239"/>
    </source>
</evidence>
<dbReference type="EMBL" id="QQZY01000005">
    <property type="protein sequence ID" value="RDI74058.1"/>
    <property type="molecule type" value="Genomic_DNA"/>
</dbReference>
<evidence type="ECO:0000256" key="4">
    <source>
        <dbReference type="ARBA" id="ARBA00022898"/>
    </source>
</evidence>
<keyword evidence="5 7" id="KW-0456">Lyase</keyword>
<name>A0A7M2YX61_9ACTN</name>
<comment type="similarity">
    <text evidence="2 7">Belongs to the group II decarboxylase family.</text>
</comment>
<dbReference type="RefSeq" id="WP_181813585.1">
    <property type="nucleotide sequence ID" value="NZ_QQZY01000005.1"/>
</dbReference>
<dbReference type="InterPro" id="IPR021115">
    <property type="entry name" value="Pyridoxal-P_BS"/>
</dbReference>
<dbReference type="AlphaFoldDB" id="A0A7M2YX61"/>
<organism evidence="8 9">
    <name type="scientific">Gaiella occulta</name>
    <dbReference type="NCBI Taxonomy" id="1002870"/>
    <lineage>
        <taxon>Bacteria</taxon>
        <taxon>Bacillati</taxon>
        <taxon>Actinomycetota</taxon>
        <taxon>Thermoleophilia</taxon>
        <taxon>Gaiellales</taxon>
        <taxon>Gaiellaceae</taxon>
        <taxon>Gaiella</taxon>
    </lineage>
</organism>